<dbReference type="Gene3D" id="3.20.20.70">
    <property type="entry name" value="Aldolase class I"/>
    <property type="match status" value="1"/>
</dbReference>
<dbReference type="InterPro" id="IPR003830">
    <property type="entry name" value="ComA_synth"/>
</dbReference>
<dbReference type="SUPFAM" id="SSF102110">
    <property type="entry name" value="(2r)-phospho-3-sulfolactate synthase ComA"/>
    <property type="match status" value="1"/>
</dbReference>
<protein>
    <recommendedName>
        <fullName evidence="3">Phosphosulfolactate synthase</fullName>
    </recommendedName>
</protein>
<dbReference type="InterPro" id="IPR036112">
    <property type="entry name" value="ComA_synth_sf"/>
</dbReference>
<proteinExistence type="inferred from homology"/>
<reference evidence="2" key="1">
    <citation type="submission" date="2015-03" db="EMBL/GenBank/DDBJ databases">
        <title>A transcriptome of Araucaria cunninghamii, an australian fine timber species.</title>
        <authorList>
            <person name="Jing Yi C.J.Y."/>
            <person name="Yin San L.Y.S."/>
            <person name="Abdul Karim S.S."/>
            <person name="Wan Azmi N.N."/>
            <person name="Hercus R.R."/>
            <person name="Croft L.L."/>
        </authorList>
    </citation>
    <scope>NUCLEOTIDE SEQUENCE</scope>
    <source>
        <strain evidence="2">MI0301</strain>
        <tissue evidence="2">Leaf</tissue>
    </source>
</reference>
<comment type="similarity">
    <text evidence="1">Belongs to the phosphosulfolactate synthase family.</text>
</comment>
<accession>A0A0D6R0I2</accession>
<name>A0A0D6R0I2_ARACU</name>
<dbReference type="PANTHER" id="PTHR48413:SF1">
    <property type="entry name" value="PROTEIN HEAT-STRESS-ASSOCIATED 32"/>
    <property type="match status" value="1"/>
</dbReference>
<sequence>MAMRTRMRFFDEEEDRPEKPRLYGLTEIRGPTSALMDGNCLQDILEMIGPFVDSLKFDGGSYSLMPATFIKEITDIAHRHNVNVGTGDWADHLLQKGPCAFREYVKDCKNLGFDVINVNADSLIPEENLLRLIRIIKSEKLKVKPQFGIQCEASAIPSNKDRLFGAYVIPPEQKEMIEDVDILIRKAERCLDVGADMIMIDAEGLSNHAESLRTDAIAKIIGRLGLEKTMFEAGTPDMLEWFVGRYGSRVNLFVDHAHVGKLECIRDGAIGISPSSIFQSRKRGPQLFY</sequence>
<dbReference type="AlphaFoldDB" id="A0A0D6R0I2"/>
<dbReference type="EMBL" id="GCKF01040591">
    <property type="protein sequence ID" value="JAG95430.1"/>
    <property type="molecule type" value="Transcribed_RNA"/>
</dbReference>
<evidence type="ECO:0000313" key="2">
    <source>
        <dbReference type="EMBL" id="JAG95430.1"/>
    </source>
</evidence>
<dbReference type="PANTHER" id="PTHR48413">
    <property type="match status" value="1"/>
</dbReference>
<evidence type="ECO:0008006" key="3">
    <source>
        <dbReference type="Google" id="ProtNLM"/>
    </source>
</evidence>
<dbReference type="InterPro" id="IPR013785">
    <property type="entry name" value="Aldolase_TIM"/>
</dbReference>
<evidence type="ECO:0000256" key="1">
    <source>
        <dbReference type="ARBA" id="ARBA00010424"/>
    </source>
</evidence>
<dbReference type="Pfam" id="PF02679">
    <property type="entry name" value="ComA"/>
    <property type="match status" value="1"/>
</dbReference>
<organism evidence="2">
    <name type="scientific">Araucaria cunninghamii</name>
    <name type="common">Hoop pine</name>
    <name type="synonym">Moreton Bay pine</name>
    <dbReference type="NCBI Taxonomy" id="56994"/>
    <lineage>
        <taxon>Eukaryota</taxon>
        <taxon>Viridiplantae</taxon>
        <taxon>Streptophyta</taxon>
        <taxon>Embryophyta</taxon>
        <taxon>Tracheophyta</taxon>
        <taxon>Spermatophyta</taxon>
        <taxon>Pinopsida</taxon>
        <taxon>Pinidae</taxon>
        <taxon>Conifers II</taxon>
        <taxon>Araucariales</taxon>
        <taxon>Araucariaceae</taxon>
        <taxon>Araucaria</taxon>
    </lineage>
</organism>